<dbReference type="Gene3D" id="3.20.20.70">
    <property type="entry name" value="Aldolase class I"/>
    <property type="match status" value="1"/>
</dbReference>
<reference evidence="1 2" key="1">
    <citation type="submission" date="2018-06" db="EMBL/GenBank/DDBJ databases">
        <title>Combined omics and stable isotope probing to characterize newly discovered Mariana Back-Arc vent microbial communities.</title>
        <authorList>
            <person name="Trembath-Reichert E."/>
            <person name="Huber J.A."/>
        </authorList>
    </citation>
    <scope>NUCLEOTIDE SEQUENCE [LARGE SCALE GENOMIC DNA]</scope>
    <source>
        <strain evidence="1">MAG 63_2</strain>
    </source>
</reference>
<proteinExistence type="predicted"/>
<name>A0A432G1Y2_9DELT</name>
<dbReference type="Proteomes" id="UP000286732">
    <property type="component" value="Unassembled WGS sequence"/>
</dbReference>
<dbReference type="AlphaFoldDB" id="A0A432G1Y2"/>
<protein>
    <submittedName>
        <fullName evidence="1">Uncharacterized protein</fullName>
    </submittedName>
</protein>
<dbReference type="InterPro" id="IPR013785">
    <property type="entry name" value="Aldolase_TIM"/>
</dbReference>
<comment type="caution">
    <text evidence="1">The sequence shown here is derived from an EMBL/GenBank/DDBJ whole genome shotgun (WGS) entry which is preliminary data.</text>
</comment>
<organism evidence="1 2">
    <name type="scientific">SAR324 cluster bacterium</name>
    <dbReference type="NCBI Taxonomy" id="2024889"/>
    <lineage>
        <taxon>Bacteria</taxon>
        <taxon>Deltaproteobacteria</taxon>
        <taxon>SAR324 cluster</taxon>
    </lineage>
</organism>
<gene>
    <name evidence="1" type="ORF">DSY98_08685</name>
</gene>
<sequence length="35" mass="3719">MKNVACVGGSWLAPTDLLEQGNFQKITDLARAAIS</sequence>
<evidence type="ECO:0000313" key="1">
    <source>
        <dbReference type="EMBL" id="RTZ77588.1"/>
    </source>
</evidence>
<evidence type="ECO:0000313" key="2">
    <source>
        <dbReference type="Proteomes" id="UP000286732"/>
    </source>
</evidence>
<dbReference type="EMBL" id="QNZM01000337">
    <property type="protein sequence ID" value="RTZ77588.1"/>
    <property type="molecule type" value="Genomic_DNA"/>
</dbReference>
<accession>A0A432G1Y2</accession>